<dbReference type="Proteomes" id="UP000194450">
    <property type="component" value="Unassembled WGS sequence"/>
</dbReference>
<dbReference type="RefSeq" id="WP_126797218.1">
    <property type="nucleotide sequence ID" value="NZ_FXWH01000003.1"/>
</dbReference>
<evidence type="ECO:0000313" key="1">
    <source>
        <dbReference type="EMBL" id="SMQ80534.1"/>
    </source>
</evidence>
<name>A0A1Y6G4H0_9GAMM</name>
<sequence length="148" mass="17255">MARTKKQEDLLSEYRIISKSIITITYASNAFLKNARHAFEQPHLRTNQHEIGELFLSDITSAHNELITYLALHNELDPNFKMPIDEDKHNLLIESVHKVQNLLSFFCSLSMVDGFNYLNAKNLCDELSEQINDRYDSAIKELKKYHKN</sequence>
<dbReference type="EMBL" id="FXWH01000003">
    <property type="protein sequence ID" value="SMQ80534.1"/>
    <property type="molecule type" value="Genomic_DNA"/>
</dbReference>
<protein>
    <submittedName>
        <fullName evidence="1">Uncharacterized protein</fullName>
    </submittedName>
</protein>
<dbReference type="AlphaFoldDB" id="A0A1Y6G4H0"/>
<keyword evidence="2" id="KW-1185">Reference proteome</keyword>
<proteinExistence type="predicted"/>
<evidence type="ECO:0000313" key="2">
    <source>
        <dbReference type="Proteomes" id="UP000194450"/>
    </source>
</evidence>
<organism evidence="1 2">
    <name type="scientific">Pseudidiomarina planktonica</name>
    <dbReference type="NCBI Taxonomy" id="1323738"/>
    <lineage>
        <taxon>Bacteria</taxon>
        <taxon>Pseudomonadati</taxon>
        <taxon>Pseudomonadota</taxon>
        <taxon>Gammaproteobacteria</taxon>
        <taxon>Alteromonadales</taxon>
        <taxon>Idiomarinaceae</taxon>
        <taxon>Pseudidiomarina</taxon>
    </lineage>
</organism>
<reference evidence="2" key="1">
    <citation type="submission" date="2017-04" db="EMBL/GenBank/DDBJ databases">
        <authorList>
            <person name="Varghese N."/>
            <person name="Submissions S."/>
        </authorList>
    </citation>
    <scope>NUCLEOTIDE SEQUENCE [LARGE SCALE GENOMIC DNA]</scope>
</reference>
<gene>
    <name evidence="1" type="ORF">SAMN06297229_2290</name>
</gene>
<accession>A0A1Y6G4H0</accession>